<feature type="transmembrane region" description="Helical" evidence="1">
    <location>
        <begin position="68"/>
        <end position="93"/>
    </location>
</feature>
<dbReference type="KEGG" id="aagg:ETAA8_45760"/>
<keyword evidence="1" id="KW-1133">Transmembrane helix</keyword>
<dbReference type="EMBL" id="CP036274">
    <property type="protein sequence ID" value="QDU29466.1"/>
    <property type="molecule type" value="Genomic_DNA"/>
</dbReference>
<organism evidence="2 3">
    <name type="scientific">Anatilimnocola aggregata</name>
    <dbReference type="NCBI Taxonomy" id="2528021"/>
    <lineage>
        <taxon>Bacteria</taxon>
        <taxon>Pseudomonadati</taxon>
        <taxon>Planctomycetota</taxon>
        <taxon>Planctomycetia</taxon>
        <taxon>Pirellulales</taxon>
        <taxon>Pirellulaceae</taxon>
        <taxon>Anatilimnocola</taxon>
    </lineage>
</organism>
<evidence type="ECO:0000313" key="2">
    <source>
        <dbReference type="EMBL" id="QDU29466.1"/>
    </source>
</evidence>
<dbReference type="RefSeq" id="WP_145093302.1">
    <property type="nucleotide sequence ID" value="NZ_CP036274.1"/>
</dbReference>
<keyword evidence="3" id="KW-1185">Reference proteome</keyword>
<evidence type="ECO:0008006" key="4">
    <source>
        <dbReference type="Google" id="ProtNLM"/>
    </source>
</evidence>
<dbReference type="AlphaFoldDB" id="A0A517YGV8"/>
<keyword evidence="1" id="KW-0812">Transmembrane</keyword>
<evidence type="ECO:0000256" key="1">
    <source>
        <dbReference type="SAM" id="Phobius"/>
    </source>
</evidence>
<dbReference type="Proteomes" id="UP000315017">
    <property type="component" value="Chromosome"/>
</dbReference>
<gene>
    <name evidence="2" type="ORF">ETAA8_45760</name>
</gene>
<dbReference type="OrthoDB" id="1698854at2"/>
<dbReference type="InterPro" id="IPR010718">
    <property type="entry name" value="DUF1294"/>
</dbReference>
<reference evidence="2 3" key="1">
    <citation type="submission" date="2019-02" db="EMBL/GenBank/DDBJ databases">
        <title>Deep-cultivation of Planctomycetes and their phenomic and genomic characterization uncovers novel biology.</title>
        <authorList>
            <person name="Wiegand S."/>
            <person name="Jogler M."/>
            <person name="Boedeker C."/>
            <person name="Pinto D."/>
            <person name="Vollmers J."/>
            <person name="Rivas-Marin E."/>
            <person name="Kohn T."/>
            <person name="Peeters S.H."/>
            <person name="Heuer A."/>
            <person name="Rast P."/>
            <person name="Oberbeckmann S."/>
            <person name="Bunk B."/>
            <person name="Jeske O."/>
            <person name="Meyerdierks A."/>
            <person name="Storesund J.E."/>
            <person name="Kallscheuer N."/>
            <person name="Luecker S."/>
            <person name="Lage O.M."/>
            <person name="Pohl T."/>
            <person name="Merkel B.J."/>
            <person name="Hornburger P."/>
            <person name="Mueller R.-W."/>
            <person name="Bruemmer F."/>
            <person name="Labrenz M."/>
            <person name="Spormann A.M."/>
            <person name="Op den Camp H."/>
            <person name="Overmann J."/>
            <person name="Amann R."/>
            <person name="Jetten M.S.M."/>
            <person name="Mascher T."/>
            <person name="Medema M.H."/>
            <person name="Devos D.P."/>
            <person name="Kaster A.-K."/>
            <person name="Ovreas L."/>
            <person name="Rohde M."/>
            <person name="Galperin M.Y."/>
            <person name="Jogler C."/>
        </authorList>
    </citation>
    <scope>NUCLEOTIDE SEQUENCE [LARGE SCALE GENOMIC DNA]</scope>
    <source>
        <strain evidence="2 3">ETA_A8</strain>
    </source>
</reference>
<evidence type="ECO:0000313" key="3">
    <source>
        <dbReference type="Proteomes" id="UP000315017"/>
    </source>
</evidence>
<feature type="transmembrane region" description="Helical" evidence="1">
    <location>
        <begin position="6"/>
        <end position="25"/>
    </location>
</feature>
<keyword evidence="1" id="KW-0472">Membrane</keyword>
<dbReference type="PIRSF" id="PIRSF002599">
    <property type="entry name" value="Cold_shock_A"/>
    <property type="match status" value="1"/>
</dbReference>
<dbReference type="GO" id="GO:0003676">
    <property type="term" value="F:nucleic acid binding"/>
    <property type="evidence" value="ECO:0007669"/>
    <property type="project" value="InterPro"/>
</dbReference>
<accession>A0A517YGV8</accession>
<protein>
    <recommendedName>
        <fullName evidence="4">DUF1294 domain-containing protein</fullName>
    </recommendedName>
</protein>
<proteinExistence type="predicted"/>
<name>A0A517YGV8_9BACT</name>
<dbReference type="Pfam" id="PF06961">
    <property type="entry name" value="DUF1294"/>
    <property type="match status" value="1"/>
</dbReference>
<sequence length="94" mass="10459">MMTAIVIYLGLVFVMSVVCFTAYGLDKRLAVNGSRRVPENTLQILALLGGWPGALLGQRQFRHKTKKVSFLIMFWLVVVLHIAIVGAATYLFFG</sequence>
<dbReference type="InterPro" id="IPR012156">
    <property type="entry name" value="Cold_shock_CspA"/>
</dbReference>